<dbReference type="PANTHER" id="PTHR43527:SF2">
    <property type="entry name" value="4-DIPHOSPHOCYTIDYL-2-C-METHYL-D-ERYTHRITOL KINASE, CHLOROPLASTIC"/>
    <property type="match status" value="1"/>
</dbReference>
<dbReference type="InterPro" id="IPR006204">
    <property type="entry name" value="GHMP_kinase_N_dom"/>
</dbReference>
<keyword evidence="7 9" id="KW-0067">ATP-binding</keyword>
<evidence type="ECO:0000256" key="1">
    <source>
        <dbReference type="ARBA" id="ARBA00009684"/>
    </source>
</evidence>
<evidence type="ECO:0000259" key="10">
    <source>
        <dbReference type="Pfam" id="PF00288"/>
    </source>
</evidence>
<dbReference type="PIRSF" id="PIRSF010376">
    <property type="entry name" value="IspE"/>
    <property type="match status" value="1"/>
</dbReference>
<dbReference type="PANTHER" id="PTHR43527">
    <property type="entry name" value="4-DIPHOSPHOCYTIDYL-2-C-METHYL-D-ERYTHRITOL KINASE, CHLOROPLASTIC"/>
    <property type="match status" value="1"/>
</dbReference>
<gene>
    <name evidence="9" type="primary">ispE</name>
    <name evidence="12" type="ORF">FD22_GL001354</name>
</gene>
<dbReference type="NCBIfam" id="TIGR00154">
    <property type="entry name" value="ispE"/>
    <property type="match status" value="1"/>
</dbReference>
<dbReference type="AlphaFoldDB" id="A0A0R1F367"/>
<evidence type="ECO:0000256" key="2">
    <source>
        <dbReference type="ARBA" id="ARBA00012052"/>
    </source>
</evidence>
<dbReference type="InterPro" id="IPR004424">
    <property type="entry name" value="IspE"/>
</dbReference>
<evidence type="ECO:0000256" key="7">
    <source>
        <dbReference type="ARBA" id="ARBA00022840"/>
    </source>
</evidence>
<dbReference type="GO" id="GO:0016114">
    <property type="term" value="P:terpenoid biosynthetic process"/>
    <property type="evidence" value="ECO:0007669"/>
    <property type="project" value="UniProtKB-UniRule"/>
</dbReference>
<sequence length="288" mass="31576">MEITEKAPAKINLSLDALFQHADGEHEWKMVMTSVDLADYVELSTVATRQITVTTDSGFLPVDQRNLAFQAARLLQKKAGVTYGARIHIRKQIPVAAGLGGGSSDAAAVLRGLNRLWQLNWSLADLAHLGLAIDSDVPYCVYSQTALVTGRGDEITLLPKLPPFWVVLAKPSASVSTPSILRSISYDKQLYHPPIDQMVAAIHANDYPQILANMGNTLEEITSQRYPQIKQLRQQMQRFGADAAQMSGSGPTVFGLCAKYSRAQHVFNSMKGFCHEVYLVRPLLNGLG</sequence>
<comment type="caution">
    <text evidence="12">The sequence shown here is derived from an EMBL/GenBank/DDBJ whole genome shotgun (WGS) entry which is preliminary data.</text>
</comment>
<dbReference type="NCBIfam" id="NF011202">
    <property type="entry name" value="PRK14608.1"/>
    <property type="match status" value="1"/>
</dbReference>
<dbReference type="UniPathway" id="UPA00056">
    <property type="reaction ID" value="UER00094"/>
</dbReference>
<evidence type="ECO:0000259" key="11">
    <source>
        <dbReference type="Pfam" id="PF08544"/>
    </source>
</evidence>
<name>A0A0R1F367_9LACO</name>
<dbReference type="eggNOG" id="COG1947">
    <property type="taxonomic scope" value="Bacteria"/>
</dbReference>
<dbReference type="PATRIC" id="fig|913848.6.peg.1392"/>
<dbReference type="InterPro" id="IPR013750">
    <property type="entry name" value="GHMP_kinase_C_dom"/>
</dbReference>
<evidence type="ECO:0000256" key="3">
    <source>
        <dbReference type="ARBA" id="ARBA00017473"/>
    </source>
</evidence>
<dbReference type="GO" id="GO:0019288">
    <property type="term" value="P:isopentenyl diphosphate biosynthetic process, methylerythritol 4-phosphate pathway"/>
    <property type="evidence" value="ECO:0007669"/>
    <property type="project" value="UniProtKB-UniRule"/>
</dbReference>
<dbReference type="Gene3D" id="3.30.230.10">
    <property type="match status" value="1"/>
</dbReference>
<dbReference type="GO" id="GO:0050515">
    <property type="term" value="F:4-(cytidine 5'-diphospho)-2-C-methyl-D-erythritol kinase activity"/>
    <property type="evidence" value="ECO:0007669"/>
    <property type="project" value="UniProtKB-UniRule"/>
</dbReference>
<evidence type="ECO:0000256" key="4">
    <source>
        <dbReference type="ARBA" id="ARBA00022679"/>
    </source>
</evidence>
<feature type="binding site" evidence="9">
    <location>
        <begin position="94"/>
        <end position="104"/>
    </location>
    <ligand>
        <name>ATP</name>
        <dbReference type="ChEBI" id="CHEBI:30616"/>
    </ligand>
</feature>
<dbReference type="Pfam" id="PF08544">
    <property type="entry name" value="GHMP_kinases_C"/>
    <property type="match status" value="1"/>
</dbReference>
<feature type="domain" description="GHMP kinase N-terminal" evidence="10">
    <location>
        <begin position="66"/>
        <end position="143"/>
    </location>
</feature>
<protein>
    <recommendedName>
        <fullName evidence="3 9">4-diphosphocytidyl-2-C-methyl-D-erythritol kinase</fullName>
        <shortName evidence="9">CMK</shortName>
        <ecNumber evidence="2 9">2.7.1.148</ecNumber>
    </recommendedName>
    <alternativeName>
        <fullName evidence="8 9">4-(cytidine-5'-diphospho)-2-C-methyl-D-erythritol kinase</fullName>
    </alternativeName>
</protein>
<organism evidence="12 13">
    <name type="scientific">Loigolactobacillus coryniformis subsp. coryniformis KCTC 3167 = DSM 20001</name>
    <dbReference type="NCBI Taxonomy" id="913848"/>
    <lineage>
        <taxon>Bacteria</taxon>
        <taxon>Bacillati</taxon>
        <taxon>Bacillota</taxon>
        <taxon>Bacilli</taxon>
        <taxon>Lactobacillales</taxon>
        <taxon>Lactobacillaceae</taxon>
        <taxon>Loigolactobacillus</taxon>
    </lineage>
</organism>
<evidence type="ECO:0000313" key="12">
    <source>
        <dbReference type="EMBL" id="KRK16214.1"/>
    </source>
</evidence>
<dbReference type="HAMAP" id="MF_00061">
    <property type="entry name" value="IspE"/>
    <property type="match status" value="1"/>
</dbReference>
<dbReference type="EC" id="2.7.1.148" evidence="2 9"/>
<dbReference type="InterPro" id="IPR014721">
    <property type="entry name" value="Ribsml_uS5_D2-typ_fold_subgr"/>
</dbReference>
<dbReference type="RefSeq" id="WP_010009364.1">
    <property type="nucleotide sequence ID" value="NZ_AZCN01000035.1"/>
</dbReference>
<dbReference type="SUPFAM" id="SSF54211">
    <property type="entry name" value="Ribosomal protein S5 domain 2-like"/>
    <property type="match status" value="1"/>
</dbReference>
<keyword evidence="5 9" id="KW-0547">Nucleotide-binding</keyword>
<reference evidence="12 13" key="1">
    <citation type="journal article" date="2015" name="Genome Announc.">
        <title>Expanding the biotechnology potential of lactobacilli through comparative genomics of 213 strains and associated genera.</title>
        <authorList>
            <person name="Sun Z."/>
            <person name="Harris H.M."/>
            <person name="McCann A."/>
            <person name="Guo C."/>
            <person name="Argimon S."/>
            <person name="Zhang W."/>
            <person name="Yang X."/>
            <person name="Jeffery I.B."/>
            <person name="Cooney J.C."/>
            <person name="Kagawa T.F."/>
            <person name="Liu W."/>
            <person name="Song Y."/>
            <person name="Salvetti E."/>
            <person name="Wrobel A."/>
            <person name="Rasinkangas P."/>
            <person name="Parkhill J."/>
            <person name="Rea M.C."/>
            <person name="O'Sullivan O."/>
            <person name="Ritari J."/>
            <person name="Douillard F.P."/>
            <person name="Paul Ross R."/>
            <person name="Yang R."/>
            <person name="Briner A.E."/>
            <person name="Felis G.E."/>
            <person name="de Vos W.M."/>
            <person name="Barrangou R."/>
            <person name="Klaenhammer T.R."/>
            <person name="Caufield P.W."/>
            <person name="Cui Y."/>
            <person name="Zhang H."/>
            <person name="O'Toole P.W."/>
        </authorList>
    </citation>
    <scope>NUCLEOTIDE SEQUENCE [LARGE SCALE GENOMIC DNA]</scope>
    <source>
        <strain evidence="12 13">DSM 20001</strain>
    </source>
</reference>
<evidence type="ECO:0000256" key="9">
    <source>
        <dbReference type="HAMAP-Rule" id="MF_00061"/>
    </source>
</evidence>
<evidence type="ECO:0000256" key="5">
    <source>
        <dbReference type="ARBA" id="ARBA00022741"/>
    </source>
</evidence>
<dbReference type="SUPFAM" id="SSF55060">
    <property type="entry name" value="GHMP Kinase, C-terminal domain"/>
    <property type="match status" value="1"/>
</dbReference>
<dbReference type="GO" id="GO:0005524">
    <property type="term" value="F:ATP binding"/>
    <property type="evidence" value="ECO:0007669"/>
    <property type="project" value="UniProtKB-UniRule"/>
</dbReference>
<dbReference type="InterPro" id="IPR020568">
    <property type="entry name" value="Ribosomal_Su5_D2-typ_SF"/>
</dbReference>
<feature type="active site" evidence="9">
    <location>
        <position position="136"/>
    </location>
</feature>
<comment type="similarity">
    <text evidence="1 9">Belongs to the GHMP kinase family. IspE subfamily.</text>
</comment>
<comment type="function">
    <text evidence="9">Catalyzes the phosphorylation of the position 2 hydroxy group of 4-diphosphocytidyl-2C-methyl-D-erythritol.</text>
</comment>
<keyword evidence="6 9" id="KW-0418">Kinase</keyword>
<evidence type="ECO:0000256" key="8">
    <source>
        <dbReference type="ARBA" id="ARBA00032554"/>
    </source>
</evidence>
<dbReference type="GeneID" id="65916170"/>
<dbReference type="EMBL" id="AZCN01000035">
    <property type="protein sequence ID" value="KRK16214.1"/>
    <property type="molecule type" value="Genomic_DNA"/>
</dbReference>
<dbReference type="Pfam" id="PF00288">
    <property type="entry name" value="GHMP_kinases_N"/>
    <property type="match status" value="1"/>
</dbReference>
<evidence type="ECO:0000256" key="6">
    <source>
        <dbReference type="ARBA" id="ARBA00022777"/>
    </source>
</evidence>
<feature type="active site" evidence="9">
    <location>
        <position position="10"/>
    </location>
</feature>
<comment type="catalytic activity">
    <reaction evidence="9">
        <text>4-CDP-2-C-methyl-D-erythritol + ATP = 4-CDP-2-C-methyl-D-erythritol 2-phosphate + ADP + H(+)</text>
        <dbReference type="Rhea" id="RHEA:18437"/>
        <dbReference type="ChEBI" id="CHEBI:15378"/>
        <dbReference type="ChEBI" id="CHEBI:30616"/>
        <dbReference type="ChEBI" id="CHEBI:57823"/>
        <dbReference type="ChEBI" id="CHEBI:57919"/>
        <dbReference type="ChEBI" id="CHEBI:456216"/>
        <dbReference type="EC" id="2.7.1.148"/>
    </reaction>
</comment>
<accession>A0A0R1F367</accession>
<feature type="domain" description="GHMP kinase C-terminal" evidence="11">
    <location>
        <begin position="198"/>
        <end position="274"/>
    </location>
</feature>
<dbReference type="FunFam" id="3.30.70.890:FF:000006">
    <property type="entry name" value="4-diphosphocytidyl-2-C-methyl-D-erythritol kinase"/>
    <property type="match status" value="1"/>
</dbReference>
<dbReference type="Gene3D" id="3.30.70.890">
    <property type="entry name" value="GHMP kinase, C-terminal domain"/>
    <property type="match status" value="1"/>
</dbReference>
<dbReference type="Proteomes" id="UP000051181">
    <property type="component" value="Unassembled WGS sequence"/>
</dbReference>
<comment type="pathway">
    <text evidence="9">Isoprenoid biosynthesis; isopentenyl diphosphate biosynthesis via DXP pathway; isopentenyl diphosphate from 1-deoxy-D-xylulose 5-phosphate: step 3/6.</text>
</comment>
<dbReference type="InterPro" id="IPR036554">
    <property type="entry name" value="GHMP_kinase_C_sf"/>
</dbReference>
<evidence type="ECO:0000313" key="13">
    <source>
        <dbReference type="Proteomes" id="UP000051181"/>
    </source>
</evidence>
<keyword evidence="9" id="KW-0414">Isoprene biosynthesis</keyword>
<proteinExistence type="inferred from homology"/>
<keyword evidence="4 9" id="KW-0808">Transferase</keyword>